<evidence type="ECO:0000256" key="2">
    <source>
        <dbReference type="ARBA" id="ARBA00022617"/>
    </source>
</evidence>
<gene>
    <name evidence="5" type="ORF">HME7025_00410</name>
</gene>
<dbReference type="RefSeq" id="WP_109322046.1">
    <property type="nucleotide sequence ID" value="NZ_CP029346.1"/>
</dbReference>
<organism evidence="5 6">
    <name type="scientific">Aquirufa nivalisilvae</name>
    <dbReference type="NCBI Taxonomy" id="2516557"/>
    <lineage>
        <taxon>Bacteria</taxon>
        <taxon>Pseudomonadati</taxon>
        <taxon>Bacteroidota</taxon>
        <taxon>Cytophagia</taxon>
        <taxon>Cytophagales</taxon>
        <taxon>Flectobacillaceae</taxon>
        <taxon>Aquirufa</taxon>
    </lineage>
</organism>
<evidence type="ECO:0000256" key="1">
    <source>
        <dbReference type="ARBA" id="ARBA00004370"/>
    </source>
</evidence>
<keyword evidence="2" id="KW-0349">Heme</keyword>
<evidence type="ECO:0000256" key="4">
    <source>
        <dbReference type="ARBA" id="ARBA00023136"/>
    </source>
</evidence>
<sequence length="149" mass="16510">MKKTHIIGLILIAVAIGIILITTGDASTYVGFDEAERISQNDPNQKVHVVGKLKKDAQGKIVGMHFDPAVDANRLEFIVQDSLGRENQVVYAAPKPQDFERSEKIVLVGSMKKDKVFYCDKILLKCPSKYQEGKISADSTATYEAKKQL</sequence>
<dbReference type="InterPro" id="IPR004329">
    <property type="entry name" value="CcmE"/>
</dbReference>
<reference evidence="6" key="1">
    <citation type="submission" date="2018-05" db="EMBL/GenBank/DDBJ databases">
        <title>Pseudarcicella sp. HME7025 Genome sequencing and assembly.</title>
        <authorList>
            <person name="Kim H."/>
            <person name="Kang H."/>
            <person name="Joh K."/>
        </authorList>
    </citation>
    <scope>NUCLEOTIDE SEQUENCE [LARGE SCALE GENOMIC DNA]</scope>
    <source>
        <strain evidence="6">HME7025</strain>
    </source>
</reference>
<dbReference type="AlphaFoldDB" id="A0A2S2DSC0"/>
<keyword evidence="6" id="KW-1185">Reference proteome</keyword>
<evidence type="ECO:0000313" key="5">
    <source>
        <dbReference type="EMBL" id="AWL08283.1"/>
    </source>
</evidence>
<dbReference type="OrthoDB" id="1524250at2"/>
<keyword evidence="3" id="KW-0201">Cytochrome c-type biogenesis</keyword>
<keyword evidence="2" id="KW-0408">Iron</keyword>
<dbReference type="GO" id="GO:0017003">
    <property type="term" value="P:protein-heme linkage"/>
    <property type="evidence" value="ECO:0007669"/>
    <property type="project" value="InterPro"/>
</dbReference>
<protein>
    <recommendedName>
        <fullName evidence="7">Cytochrome c maturation protein CcmE</fullName>
    </recommendedName>
</protein>
<name>A0A2S2DSC0_9BACT</name>
<evidence type="ECO:0008006" key="7">
    <source>
        <dbReference type="Google" id="ProtNLM"/>
    </source>
</evidence>
<keyword evidence="2" id="KW-0479">Metal-binding</keyword>
<dbReference type="Proteomes" id="UP000245468">
    <property type="component" value="Chromosome"/>
</dbReference>
<dbReference type="Gene3D" id="2.40.50.140">
    <property type="entry name" value="Nucleic acid-binding proteins"/>
    <property type="match status" value="1"/>
</dbReference>
<proteinExistence type="predicted"/>
<dbReference type="Pfam" id="PF03100">
    <property type="entry name" value="CcmE"/>
    <property type="match status" value="1"/>
</dbReference>
<evidence type="ECO:0000313" key="6">
    <source>
        <dbReference type="Proteomes" id="UP000245468"/>
    </source>
</evidence>
<keyword evidence="4" id="KW-0472">Membrane</keyword>
<dbReference type="GO" id="GO:0005886">
    <property type="term" value="C:plasma membrane"/>
    <property type="evidence" value="ECO:0007669"/>
    <property type="project" value="InterPro"/>
</dbReference>
<dbReference type="SUPFAM" id="SSF82093">
    <property type="entry name" value="Heme chaperone CcmE"/>
    <property type="match status" value="1"/>
</dbReference>
<evidence type="ECO:0000256" key="3">
    <source>
        <dbReference type="ARBA" id="ARBA00022748"/>
    </source>
</evidence>
<dbReference type="GO" id="GO:0020037">
    <property type="term" value="F:heme binding"/>
    <property type="evidence" value="ECO:0007669"/>
    <property type="project" value="InterPro"/>
</dbReference>
<dbReference type="KEGG" id="psez:HME7025_00410"/>
<dbReference type="EMBL" id="CP029346">
    <property type="protein sequence ID" value="AWL08283.1"/>
    <property type="molecule type" value="Genomic_DNA"/>
</dbReference>
<comment type="subcellular location">
    <subcellularLocation>
        <location evidence="1">Membrane</location>
    </subcellularLocation>
</comment>
<dbReference type="InterPro" id="IPR036127">
    <property type="entry name" value="CcmE-like_sf"/>
</dbReference>
<dbReference type="GO" id="GO:0017004">
    <property type="term" value="P:cytochrome complex assembly"/>
    <property type="evidence" value="ECO:0007669"/>
    <property type="project" value="UniProtKB-KW"/>
</dbReference>
<accession>A0A2S2DSC0</accession>
<dbReference type="InterPro" id="IPR012340">
    <property type="entry name" value="NA-bd_OB-fold"/>
</dbReference>